<dbReference type="RefSeq" id="WP_310470627.1">
    <property type="nucleotide sequence ID" value="NZ_CP136522.1"/>
</dbReference>
<dbReference type="PANTHER" id="PTHR35841">
    <property type="entry name" value="PHOSPHONATES-BINDING PERIPLASMIC PROTEIN"/>
    <property type="match status" value="1"/>
</dbReference>
<dbReference type="SUPFAM" id="SSF53850">
    <property type="entry name" value="Periplasmic binding protein-like II"/>
    <property type="match status" value="1"/>
</dbReference>
<dbReference type="EMBL" id="CP136522">
    <property type="protein sequence ID" value="WOT06353.1"/>
    <property type="molecule type" value="Genomic_DNA"/>
</dbReference>
<reference evidence="1 2" key="1">
    <citation type="submission" date="2023-10" db="EMBL/GenBank/DDBJ databases">
        <title>Complete genome sequence of Shewanella sp. DAU334.</title>
        <authorList>
            <person name="Lee Y.-S."/>
            <person name="Jeong H.-R."/>
            <person name="Hwang E.-J."/>
            <person name="Choi Y.-L."/>
            <person name="Kim G.-D."/>
        </authorList>
    </citation>
    <scope>NUCLEOTIDE SEQUENCE [LARGE SCALE GENOMIC DNA]</scope>
    <source>
        <strain evidence="1 2">DAU334</strain>
    </source>
</reference>
<dbReference type="Pfam" id="PF12974">
    <property type="entry name" value="Phosphonate-bd"/>
    <property type="match status" value="1"/>
</dbReference>
<protein>
    <submittedName>
        <fullName evidence="1">PhnD/SsuA/transferrin family substrate-binding protein</fullName>
    </submittedName>
</protein>
<organism evidence="1 2">
    <name type="scientific">Shewanella youngdeokensis</name>
    <dbReference type="NCBI Taxonomy" id="2999068"/>
    <lineage>
        <taxon>Bacteria</taxon>
        <taxon>Pseudomonadati</taxon>
        <taxon>Pseudomonadota</taxon>
        <taxon>Gammaproteobacteria</taxon>
        <taxon>Alteromonadales</taxon>
        <taxon>Shewanellaceae</taxon>
        <taxon>Shewanella</taxon>
    </lineage>
</organism>
<dbReference type="PANTHER" id="PTHR35841:SF1">
    <property type="entry name" value="PHOSPHONATES-BINDING PERIPLASMIC PROTEIN"/>
    <property type="match status" value="1"/>
</dbReference>
<evidence type="ECO:0000313" key="2">
    <source>
        <dbReference type="Proteomes" id="UP001529491"/>
    </source>
</evidence>
<dbReference type="Proteomes" id="UP001529491">
    <property type="component" value="Chromosome"/>
</dbReference>
<keyword evidence="2" id="KW-1185">Reference proteome</keyword>
<accession>A0ABZ0K1C5</accession>
<gene>
    <name evidence="1" type="ORF">RGE70_06025</name>
</gene>
<dbReference type="Gene3D" id="3.40.190.10">
    <property type="entry name" value="Periplasmic binding protein-like II"/>
    <property type="match status" value="2"/>
</dbReference>
<evidence type="ECO:0000313" key="1">
    <source>
        <dbReference type="EMBL" id="WOT06353.1"/>
    </source>
</evidence>
<name>A0ABZ0K1C5_9GAMM</name>
<sequence length="295" mass="31969">MFLMISRAGDDCLYTVKALLYSALLLLFQLGTAVAKAEPLPQTLVFGVVPQQAASTLAKVWGPLLAEVSQNAKLDLRFATAPDIPTFEARLAKGEYDIAYMNPHHYVQFNQAQGYQALVKETDKMLKGIIVVPITTSDKDLEALKGQTLAFPAPGAFAASMIPRANLKQRNIDFTPVYVGSHDSVYMAVSNGLFAAGGGVGRTFNNLPAAVKSKLRILWTTPAYTPHAIAVHPRVSASTRVALQGELVALFDSEQGQQLLSNLGFNALEPANDNDWDNVRTLNLGAKSIRLQEAR</sequence>
<proteinExistence type="predicted"/>